<sequence length="63" mass="7106">MKYSIPLLALIALCAAAPAPQVINNVDKLKRDSNDNNPWDRRQLNGGNLLAHDVNNNNPWDRR</sequence>
<evidence type="ECO:0000256" key="2">
    <source>
        <dbReference type="SAM" id="SignalP"/>
    </source>
</evidence>
<feature type="compositionally biased region" description="Basic and acidic residues" evidence="1">
    <location>
        <begin position="29"/>
        <end position="43"/>
    </location>
</feature>
<gene>
    <name evidence="3" type="ORF">DL89DRAFT_266614</name>
</gene>
<feature type="chain" id="PRO_5012801888" evidence="2">
    <location>
        <begin position="17"/>
        <end position="63"/>
    </location>
</feature>
<feature type="compositionally biased region" description="Polar residues" evidence="1">
    <location>
        <begin position="54"/>
        <end position="63"/>
    </location>
</feature>
<reference evidence="3 4" key="1">
    <citation type="submission" date="2016-07" db="EMBL/GenBank/DDBJ databases">
        <title>Pervasive Adenine N6-methylation of Active Genes in Fungi.</title>
        <authorList>
            <consortium name="DOE Joint Genome Institute"/>
            <person name="Mondo S.J."/>
            <person name="Dannebaum R.O."/>
            <person name="Kuo R.C."/>
            <person name="Labutti K."/>
            <person name="Haridas S."/>
            <person name="Kuo A."/>
            <person name="Salamov A."/>
            <person name="Ahrendt S.R."/>
            <person name="Lipzen A."/>
            <person name="Sullivan W."/>
            <person name="Andreopoulos W.B."/>
            <person name="Clum A."/>
            <person name="Lindquist E."/>
            <person name="Daum C."/>
            <person name="Ramamoorthy G.K."/>
            <person name="Gryganskyi A."/>
            <person name="Culley D."/>
            <person name="Magnuson J.K."/>
            <person name="James T.Y."/>
            <person name="O'Malley M.A."/>
            <person name="Stajich J.E."/>
            <person name="Spatafora J.W."/>
            <person name="Visel A."/>
            <person name="Grigoriev I.V."/>
        </authorList>
    </citation>
    <scope>NUCLEOTIDE SEQUENCE [LARGE SCALE GENOMIC DNA]</scope>
    <source>
        <strain evidence="3 4">ATCC 12442</strain>
    </source>
</reference>
<evidence type="ECO:0000256" key="1">
    <source>
        <dbReference type="SAM" id="MobiDB-lite"/>
    </source>
</evidence>
<evidence type="ECO:0000313" key="3">
    <source>
        <dbReference type="EMBL" id="ORX71618.1"/>
    </source>
</evidence>
<protein>
    <submittedName>
        <fullName evidence="3">Uncharacterized protein</fullName>
    </submittedName>
</protein>
<dbReference type="RefSeq" id="XP_040745133.1">
    <property type="nucleotide sequence ID" value="XM_040887139.1"/>
</dbReference>
<name>A0A1Y1WE58_9FUNG</name>
<keyword evidence="4" id="KW-1185">Reference proteome</keyword>
<keyword evidence="2" id="KW-0732">Signal</keyword>
<feature type="signal peptide" evidence="2">
    <location>
        <begin position="1"/>
        <end position="16"/>
    </location>
</feature>
<comment type="caution">
    <text evidence="3">The sequence shown here is derived from an EMBL/GenBank/DDBJ whole genome shotgun (WGS) entry which is preliminary data.</text>
</comment>
<organism evidence="3 4">
    <name type="scientific">Linderina pennispora</name>
    <dbReference type="NCBI Taxonomy" id="61395"/>
    <lineage>
        <taxon>Eukaryota</taxon>
        <taxon>Fungi</taxon>
        <taxon>Fungi incertae sedis</taxon>
        <taxon>Zoopagomycota</taxon>
        <taxon>Kickxellomycotina</taxon>
        <taxon>Kickxellomycetes</taxon>
        <taxon>Kickxellales</taxon>
        <taxon>Kickxellaceae</taxon>
        <taxon>Linderina</taxon>
    </lineage>
</organism>
<dbReference type="GeneID" id="63803787"/>
<dbReference type="Proteomes" id="UP000193922">
    <property type="component" value="Unassembled WGS sequence"/>
</dbReference>
<evidence type="ECO:0000313" key="4">
    <source>
        <dbReference type="Proteomes" id="UP000193922"/>
    </source>
</evidence>
<dbReference type="AlphaFoldDB" id="A0A1Y1WE58"/>
<dbReference type="EMBL" id="MCFD01000004">
    <property type="protein sequence ID" value="ORX71618.1"/>
    <property type="molecule type" value="Genomic_DNA"/>
</dbReference>
<proteinExistence type="predicted"/>
<feature type="region of interest" description="Disordered" evidence="1">
    <location>
        <begin position="29"/>
        <end position="63"/>
    </location>
</feature>
<accession>A0A1Y1WE58</accession>